<gene>
    <name evidence="1" type="ORF">DQ392_33720</name>
</gene>
<comment type="caution">
    <text evidence="1">The sequence shown here is derived from an EMBL/GenBank/DDBJ whole genome shotgun (WGS) entry which is preliminary data.</text>
</comment>
<reference evidence="1 2" key="1">
    <citation type="submission" date="2018-06" db="EMBL/GenBank/DDBJ databases">
        <title>Streptomyces reniochalinae sp. nov. and Streptomyces diacarnus sp. nov. from marine sponges.</title>
        <authorList>
            <person name="Li L."/>
        </authorList>
    </citation>
    <scope>NUCLEOTIDE SEQUENCE [LARGE SCALE GENOMIC DNA]</scope>
    <source>
        <strain evidence="1 2">LHW50302</strain>
    </source>
</reference>
<sequence length="37" mass="3973">MAGREDDVRRRQFLAATAAAAVGAPLTAAPHKRRRPS</sequence>
<evidence type="ECO:0000313" key="2">
    <source>
        <dbReference type="Proteomes" id="UP000253507"/>
    </source>
</evidence>
<protein>
    <recommendedName>
        <fullName evidence="3">Twin-arginine translocation signal domain-containing protein</fullName>
    </recommendedName>
</protein>
<evidence type="ECO:0008006" key="3">
    <source>
        <dbReference type="Google" id="ProtNLM"/>
    </source>
</evidence>
<dbReference type="NCBIfam" id="TIGR01409">
    <property type="entry name" value="TAT_signal_seq"/>
    <property type="match status" value="1"/>
</dbReference>
<dbReference type="EMBL" id="QOIM01000058">
    <property type="protein sequence ID" value="RCG13264.1"/>
    <property type="molecule type" value="Genomic_DNA"/>
</dbReference>
<dbReference type="InterPro" id="IPR006311">
    <property type="entry name" value="TAT_signal"/>
</dbReference>
<dbReference type="PROSITE" id="PS51318">
    <property type="entry name" value="TAT"/>
    <property type="match status" value="1"/>
</dbReference>
<keyword evidence="2" id="KW-1185">Reference proteome</keyword>
<dbReference type="AlphaFoldDB" id="A0A367E5C9"/>
<evidence type="ECO:0000313" key="1">
    <source>
        <dbReference type="EMBL" id="RCG13264.1"/>
    </source>
</evidence>
<dbReference type="Proteomes" id="UP000253507">
    <property type="component" value="Unassembled WGS sequence"/>
</dbReference>
<name>A0A367E5C9_9ACTN</name>
<dbReference type="InterPro" id="IPR019546">
    <property type="entry name" value="TAT_signal_bac_arc"/>
</dbReference>
<organism evidence="1 2">
    <name type="scientific">Streptomyces reniochalinae</name>
    <dbReference type="NCBI Taxonomy" id="2250578"/>
    <lineage>
        <taxon>Bacteria</taxon>
        <taxon>Bacillati</taxon>
        <taxon>Actinomycetota</taxon>
        <taxon>Actinomycetes</taxon>
        <taxon>Kitasatosporales</taxon>
        <taxon>Streptomycetaceae</taxon>
        <taxon>Streptomyces</taxon>
    </lineage>
</organism>
<proteinExistence type="predicted"/>
<accession>A0A367E5C9</accession>